<evidence type="ECO:0000313" key="9">
    <source>
        <dbReference type="EMBL" id="ABK19826.1"/>
    </source>
</evidence>
<dbReference type="InterPro" id="IPR046360">
    <property type="entry name" value="T-box_DNA-bd"/>
</dbReference>
<organism evidence="9">
    <name type="scientific">Xenopus laevis</name>
    <name type="common">African clawed frog</name>
    <dbReference type="NCBI Taxonomy" id="8355"/>
    <lineage>
        <taxon>Eukaryota</taxon>
        <taxon>Metazoa</taxon>
        <taxon>Chordata</taxon>
        <taxon>Craniata</taxon>
        <taxon>Vertebrata</taxon>
        <taxon>Euteleostomi</taxon>
        <taxon>Amphibia</taxon>
        <taxon>Batrachia</taxon>
        <taxon>Anura</taxon>
        <taxon>Pipoidea</taxon>
        <taxon>Pipidae</taxon>
        <taxon>Xenopodinae</taxon>
        <taxon>Xenopus</taxon>
        <taxon>Xenopus</taxon>
    </lineage>
</organism>
<dbReference type="InterPro" id="IPR001699">
    <property type="entry name" value="TF_T-box"/>
</dbReference>
<evidence type="ECO:0000313" key="12">
    <source>
        <dbReference type="RefSeq" id="NP_001090543.1"/>
    </source>
</evidence>
<reference evidence="12" key="1">
    <citation type="journal article" date="2006" name="Int. J. Dev. Biol.">
        <title>Xtbx6r, a novel T-box gene expressed in the paraxial mesoderm, has anterior neural-inducing activity.</title>
        <authorList>
            <person name="Yabe S."/>
            <person name="Tazumi S."/>
            <person name="Yokoyama J."/>
            <person name="Uchiyama H."/>
        </authorList>
    </citation>
    <scope>NUCLEOTIDE SEQUENCE</scope>
</reference>
<feature type="domain" description="T-box" evidence="8">
    <location>
        <begin position="53"/>
        <end position="230"/>
    </location>
</feature>
<dbReference type="PROSITE" id="PS50252">
    <property type="entry name" value="TBOX_3"/>
    <property type="match status" value="1"/>
</dbReference>
<dbReference type="PROSITE" id="PS01264">
    <property type="entry name" value="TBOX_2"/>
    <property type="match status" value="1"/>
</dbReference>
<dbReference type="SUPFAM" id="SSF49417">
    <property type="entry name" value="p53-like transcription factors"/>
    <property type="match status" value="1"/>
</dbReference>
<dbReference type="GO" id="GO:0006357">
    <property type="term" value="P:regulation of transcription by RNA polymerase II"/>
    <property type="evidence" value="ECO:0000318"/>
    <property type="project" value="GO_Central"/>
</dbReference>
<dbReference type="PANTHER" id="PTHR11267">
    <property type="entry name" value="T-BOX PROTEIN-RELATED"/>
    <property type="match status" value="1"/>
</dbReference>
<dbReference type="GO" id="GO:0000785">
    <property type="term" value="C:chromatin"/>
    <property type="evidence" value="ECO:0000318"/>
    <property type="project" value="GO_Central"/>
</dbReference>
<dbReference type="EMBL" id="EF015907">
    <property type="protein sequence ID" value="ABK19826.1"/>
    <property type="molecule type" value="mRNA"/>
</dbReference>
<dbReference type="InterPro" id="IPR008967">
    <property type="entry name" value="p53-like_TF_DNA-bd_sf"/>
</dbReference>
<dbReference type="Pfam" id="PF00907">
    <property type="entry name" value="T-box"/>
    <property type="match status" value="1"/>
</dbReference>
<dbReference type="Proteomes" id="UP000186698">
    <property type="component" value="Chromosome 9_10L"/>
</dbReference>
<evidence type="ECO:0000259" key="8">
    <source>
        <dbReference type="PROSITE" id="PS50252"/>
    </source>
</evidence>
<proteinExistence type="evidence at transcript level"/>
<dbReference type="GO" id="GO:0001708">
    <property type="term" value="P:cell fate specification"/>
    <property type="evidence" value="ECO:0000318"/>
    <property type="project" value="GO_Central"/>
</dbReference>
<evidence type="ECO:0000256" key="1">
    <source>
        <dbReference type="ARBA" id="ARBA00004123"/>
    </source>
</evidence>
<dbReference type="KEGG" id="xla:100036777"/>
<comment type="caution">
    <text evidence="6">Lacks conserved residue(s) required for the propagation of feature annotation.</text>
</comment>
<evidence type="ECO:0000256" key="3">
    <source>
        <dbReference type="ARBA" id="ARBA00023125"/>
    </source>
</evidence>
<dbReference type="Bgee" id="100036777">
    <property type="expression patterns" value="Expressed in neurula embryo and 5 other cell types or tissues"/>
</dbReference>
<reference evidence="10 12" key="3">
    <citation type="journal article" date="2010" name="Dev. Biol.">
        <title>A divergent Tbx6-related gene and Tbx6 are both required for neural crest and intermediate mesoderm development in Xenopus.</title>
        <authorList>
            <person name="Callery E.M."/>
            <person name="Thomsen G.H."/>
            <person name="Smith J.C."/>
        </authorList>
    </citation>
    <scope>NUCLEOTIDE SEQUENCE</scope>
</reference>
<accession>A0FK01</accession>
<name>A0FK01_XENLA</name>
<dbReference type="InterPro" id="IPR018186">
    <property type="entry name" value="TF_T-box_CS"/>
</dbReference>
<reference evidence="12" key="4">
    <citation type="submission" date="2025-04" db="UniProtKB">
        <authorList>
            <consortium name="RefSeq"/>
        </authorList>
    </citation>
    <scope>IDENTIFICATION</scope>
</reference>
<dbReference type="EMBL" id="EU926666">
    <property type="protein sequence ID" value="ACL31521.1"/>
    <property type="molecule type" value="Genomic_DNA"/>
</dbReference>
<dbReference type="CTD" id="100036777"/>
<keyword evidence="4" id="KW-0804">Transcription</keyword>
<evidence type="ECO:0000313" key="11">
    <source>
        <dbReference type="Proteomes" id="UP000186698"/>
    </source>
</evidence>
<evidence type="ECO:0000256" key="6">
    <source>
        <dbReference type="PROSITE-ProRule" id="PRU00201"/>
    </source>
</evidence>
<evidence type="ECO:0000256" key="7">
    <source>
        <dbReference type="SAM" id="MobiDB-lite"/>
    </source>
</evidence>
<keyword evidence="11" id="KW-1185">Reference proteome</keyword>
<evidence type="ECO:0000256" key="4">
    <source>
        <dbReference type="ARBA" id="ARBA00023163"/>
    </source>
</evidence>
<dbReference type="InterPro" id="IPR036960">
    <property type="entry name" value="T-box_sf"/>
</dbReference>
<evidence type="ECO:0000256" key="2">
    <source>
        <dbReference type="ARBA" id="ARBA00023015"/>
    </source>
</evidence>
<sequence>MNSPVPVPYCLSLSGLRREMGGHVHQPVGYYLPSQCCPSPHPPPSPVQAAAQLENKELWEKFNSVGTEMILTKSGRRMFPEFSVSLSGLDANLLYTLCVQAVPEGDARYRWRDGAWSKSDRAEPGPPTHLYVHPESPASGNRWMERPICFSKIRLTNNTLSQGGQIVLQSMHRYSLRLYVIPTSNQGVHSAASVSFTFPETSFIAVTSYQNPKLSLLKIEENPFAKGIKFFKSQQESHSPQKRLGRLEPEEESSPGCKRSRESREEENVGSEESAQETQRVSEESAEREEKYQSFMAERTKMEEAGENRNDGRLSRHFMGRIGQNVKEQEGRPHINMSVPPITEHYDSIAQRLAWLSPPAVPQGPMGPYSPAASVTGYRFAIQYHANIPPFHSMASGALLHSLGPNFPPNHWTSGQLNQCVSGPHPQLFQHILPPPSLFLPPQPPCLGI</sequence>
<dbReference type="GO" id="GO:0000981">
    <property type="term" value="F:DNA-binding transcription factor activity, RNA polymerase II-specific"/>
    <property type="evidence" value="ECO:0000318"/>
    <property type="project" value="GO_Central"/>
</dbReference>
<feature type="compositionally biased region" description="Basic and acidic residues" evidence="7">
    <location>
        <begin position="280"/>
        <end position="292"/>
    </location>
</feature>
<dbReference type="AlphaFoldDB" id="A0FK01"/>
<dbReference type="SMART" id="SM00425">
    <property type="entry name" value="TBOX"/>
    <property type="match status" value="1"/>
</dbReference>
<dbReference type="OrthoDB" id="7442607at2759"/>
<reference evidence="9" key="2">
    <citation type="submission" date="2006-09" db="EMBL/GenBank/DDBJ databases">
        <title>NovelT, a new T-box gene involved in Xenopus development.</title>
        <authorList>
            <person name="Callery E.M."/>
            <person name="Thomsen G.H."/>
            <person name="Smith J."/>
        </authorList>
    </citation>
    <scope>NUCLEOTIDE SEQUENCE</scope>
</reference>
<dbReference type="GeneID" id="100036777"/>
<dbReference type="GO" id="GO:0005634">
    <property type="term" value="C:nucleus"/>
    <property type="evidence" value="ECO:0000318"/>
    <property type="project" value="GO_Central"/>
</dbReference>
<evidence type="ECO:0000313" key="10">
    <source>
        <dbReference type="EMBL" id="ACL31521.1"/>
    </source>
</evidence>
<keyword evidence="2" id="KW-0805">Transcription regulation</keyword>
<dbReference type="GO" id="GO:0045893">
    <property type="term" value="P:positive regulation of DNA-templated transcription"/>
    <property type="evidence" value="ECO:0007669"/>
    <property type="project" value="InterPro"/>
</dbReference>
<keyword evidence="5 6" id="KW-0539">Nucleus</keyword>
<feature type="region of interest" description="Disordered" evidence="7">
    <location>
        <begin position="231"/>
        <end position="292"/>
    </location>
</feature>
<dbReference type="PRINTS" id="PR00937">
    <property type="entry name" value="TBOX"/>
</dbReference>
<dbReference type="PANTHER" id="PTHR11267:SF205">
    <property type="entry name" value="T-BOX TRANSCRIPTION FACTOR TBX6-LIKE"/>
    <property type="match status" value="1"/>
</dbReference>
<dbReference type="GO" id="GO:0000978">
    <property type="term" value="F:RNA polymerase II cis-regulatory region sequence-specific DNA binding"/>
    <property type="evidence" value="ECO:0000318"/>
    <property type="project" value="GO_Central"/>
</dbReference>
<protein>
    <submittedName>
        <fullName evidence="9">NovelT</fullName>
    </submittedName>
    <submittedName>
        <fullName evidence="12">T-box 6 related L homeolog</fullName>
    </submittedName>
</protein>
<comment type="subcellular location">
    <subcellularLocation>
        <location evidence="1 6">Nucleus</location>
    </subcellularLocation>
</comment>
<dbReference type="RefSeq" id="NP_001090543.1">
    <property type="nucleotide sequence ID" value="NM_001097074.1"/>
</dbReference>
<gene>
    <name evidence="12" type="primary">tbx6r.L</name>
    <name evidence="12" type="synonym">tbx6r</name>
    <name evidence="12" type="synonym">xtbx6r</name>
</gene>
<dbReference type="Gene3D" id="2.60.40.820">
    <property type="entry name" value="Transcription factor, T-box"/>
    <property type="match status" value="1"/>
</dbReference>
<dbReference type="PROSITE" id="PS01283">
    <property type="entry name" value="TBOX_1"/>
    <property type="match status" value="1"/>
</dbReference>
<keyword evidence="3 6" id="KW-0238">DNA-binding</keyword>
<evidence type="ECO:0000256" key="5">
    <source>
        <dbReference type="ARBA" id="ARBA00023242"/>
    </source>
</evidence>